<keyword evidence="3" id="KW-0408">Iron</keyword>
<dbReference type="Pfam" id="PF06050">
    <property type="entry name" value="HGD-D"/>
    <property type="match status" value="1"/>
</dbReference>
<keyword evidence="3" id="KW-0411">Iron-sulfur</keyword>
<keyword evidence="3" id="KW-0479">Metal-binding</keyword>
<dbReference type="AlphaFoldDB" id="A0A1T4ZQX6"/>
<dbReference type="PANTHER" id="PTHR30548">
    <property type="entry name" value="2-HYDROXYGLUTARYL-COA DEHYDRATASE, D-COMPONENT-RELATED"/>
    <property type="match status" value="1"/>
</dbReference>
<proteinExistence type="inferred from homology"/>
<accession>A0A1T4ZQX6</accession>
<dbReference type="Gene3D" id="1.20.1270.370">
    <property type="match status" value="1"/>
</dbReference>
<dbReference type="GO" id="GO:0051536">
    <property type="term" value="F:iron-sulfur cluster binding"/>
    <property type="evidence" value="ECO:0007669"/>
    <property type="project" value="UniProtKB-KW"/>
</dbReference>
<dbReference type="Proteomes" id="UP000243406">
    <property type="component" value="Unassembled WGS sequence"/>
</dbReference>
<protein>
    <submittedName>
        <fullName evidence="4">Benzoyl-CoA reductase/2-hydroxyglutaryl-CoA dehydratase subunit, BcrC/BadD/HgdB</fullName>
    </submittedName>
</protein>
<dbReference type="Gene3D" id="3.40.50.11890">
    <property type="match status" value="1"/>
</dbReference>
<dbReference type="RefSeq" id="WP_079588227.1">
    <property type="nucleotide sequence ID" value="NZ_CP154629.1"/>
</dbReference>
<evidence type="ECO:0000256" key="2">
    <source>
        <dbReference type="ARBA" id="ARBA00005806"/>
    </source>
</evidence>
<evidence type="ECO:0000313" key="4">
    <source>
        <dbReference type="EMBL" id="SKB24967.1"/>
    </source>
</evidence>
<dbReference type="InterPro" id="IPR047678">
    <property type="entry name" value="YjiM-like"/>
</dbReference>
<keyword evidence="5" id="KW-1185">Reference proteome</keyword>
<name>A0A1T4ZQX6_9FIRM</name>
<evidence type="ECO:0000313" key="5">
    <source>
        <dbReference type="Proteomes" id="UP000243406"/>
    </source>
</evidence>
<dbReference type="InterPro" id="IPR010327">
    <property type="entry name" value="FldB/FldC_alpha/beta"/>
</dbReference>
<dbReference type="OrthoDB" id="9810278at2"/>
<reference evidence="5" key="1">
    <citation type="submission" date="2017-02" db="EMBL/GenBank/DDBJ databases">
        <authorList>
            <person name="Varghese N."/>
            <person name="Submissions S."/>
        </authorList>
    </citation>
    <scope>NUCLEOTIDE SEQUENCE [LARGE SCALE GENOMIC DNA]</scope>
    <source>
        <strain evidence="5">ATCC 35199</strain>
    </source>
</reference>
<gene>
    <name evidence="4" type="ORF">SAMN02745120_0224</name>
</gene>
<organism evidence="4 5">
    <name type="scientific">Acetoanaerobium noterae</name>
    <dbReference type="NCBI Taxonomy" id="745369"/>
    <lineage>
        <taxon>Bacteria</taxon>
        <taxon>Bacillati</taxon>
        <taxon>Bacillota</taxon>
        <taxon>Clostridia</taxon>
        <taxon>Peptostreptococcales</taxon>
        <taxon>Filifactoraceae</taxon>
        <taxon>Acetoanaerobium</taxon>
    </lineage>
</organism>
<evidence type="ECO:0000256" key="3">
    <source>
        <dbReference type="ARBA" id="ARBA00023014"/>
    </source>
</evidence>
<evidence type="ECO:0000256" key="1">
    <source>
        <dbReference type="ARBA" id="ARBA00001966"/>
    </source>
</evidence>
<dbReference type="NCBIfam" id="NF040772">
    <property type="entry name" value="double_cubane"/>
    <property type="match status" value="1"/>
</dbReference>
<dbReference type="Gene3D" id="3.40.50.11900">
    <property type="match status" value="1"/>
</dbReference>
<dbReference type="GO" id="GO:0016836">
    <property type="term" value="F:hydro-lyase activity"/>
    <property type="evidence" value="ECO:0007669"/>
    <property type="project" value="UniProtKB-ARBA"/>
</dbReference>
<sequence>MEIRKDLPEIFEDFSEARRNGFISAKQFKDQNKPMIGTFCTYMPQELPLAMGAAVVSLCATSDETIAEAEVDLPRNLCPLIKSSYGFGKTDKCPYFYFSDLVVGETTCDGKKKMYEHMGQFKDVHVMQLPNTQFGEQAFELWKSEIVKLKELLEEKFDVEITEDAIKSAINLKNRERSALKDFYSLGKLNPPAISGGDILKVLYGSTFKFNREDTIEEVKNLTSRILDEYNAGKKLDSKPRILITGCPIGGVTEKVVKAIEDNGAYVVFFENCMGAKAIEENVSEDNDDVYAALAEKYLSIGCSCMTPNPNRITMLNKAIDEYKVDAVVDVLLQACHTYSVETLTIKQFVNKEKNIPYMSIETDYSTSDVGQLNTRMSAFIEML</sequence>
<dbReference type="PANTHER" id="PTHR30548:SF6">
    <property type="entry name" value="DEHYDRATASE SUBUNIT YJIM-RELATED"/>
    <property type="match status" value="1"/>
</dbReference>
<comment type="cofactor">
    <cofactor evidence="1">
        <name>[4Fe-4S] cluster</name>
        <dbReference type="ChEBI" id="CHEBI:49883"/>
    </cofactor>
</comment>
<dbReference type="EMBL" id="FUYN01000001">
    <property type="protein sequence ID" value="SKB24967.1"/>
    <property type="molecule type" value="Genomic_DNA"/>
</dbReference>
<comment type="similarity">
    <text evidence="2">Belongs to the FldB/FldC dehydratase alpha/beta subunit family.</text>
</comment>